<keyword evidence="2" id="KW-1185">Reference proteome</keyword>
<protein>
    <submittedName>
        <fullName evidence="1">Uncharacterized protein</fullName>
    </submittedName>
</protein>
<name>A0A448XIF4_9PLAT</name>
<accession>A0A448XIF4</accession>
<evidence type="ECO:0000313" key="2">
    <source>
        <dbReference type="Proteomes" id="UP000784294"/>
    </source>
</evidence>
<gene>
    <name evidence="1" type="ORF">PXEA_LOCUS30744</name>
</gene>
<sequence>MSSNGVLVTWRTWTLEQKTCRRSTSVKFMQASYQLRRLRQAAWLRRWVCELRRLNWRRHFDDARLANAWKQWMTWIMEKRKKRQLLDLANRSYQSLALVPWAPSHLPGSVISLNPCHSRCSVPTLPQSFDIIYPPSSLFGMCTW</sequence>
<dbReference type="Proteomes" id="UP000784294">
    <property type="component" value="Unassembled WGS sequence"/>
</dbReference>
<dbReference type="AlphaFoldDB" id="A0A448XIF4"/>
<proteinExistence type="predicted"/>
<organism evidence="1 2">
    <name type="scientific">Protopolystoma xenopodis</name>
    <dbReference type="NCBI Taxonomy" id="117903"/>
    <lineage>
        <taxon>Eukaryota</taxon>
        <taxon>Metazoa</taxon>
        <taxon>Spiralia</taxon>
        <taxon>Lophotrochozoa</taxon>
        <taxon>Platyhelminthes</taxon>
        <taxon>Monogenea</taxon>
        <taxon>Polyopisthocotylea</taxon>
        <taxon>Polystomatidea</taxon>
        <taxon>Polystomatidae</taxon>
        <taxon>Protopolystoma</taxon>
    </lineage>
</organism>
<comment type="caution">
    <text evidence="1">The sequence shown here is derived from an EMBL/GenBank/DDBJ whole genome shotgun (WGS) entry which is preliminary data.</text>
</comment>
<dbReference type="EMBL" id="CAAALY010254565">
    <property type="protein sequence ID" value="VEL37304.1"/>
    <property type="molecule type" value="Genomic_DNA"/>
</dbReference>
<evidence type="ECO:0000313" key="1">
    <source>
        <dbReference type="EMBL" id="VEL37304.1"/>
    </source>
</evidence>
<reference evidence="1" key="1">
    <citation type="submission" date="2018-11" db="EMBL/GenBank/DDBJ databases">
        <authorList>
            <consortium name="Pathogen Informatics"/>
        </authorList>
    </citation>
    <scope>NUCLEOTIDE SEQUENCE</scope>
</reference>